<feature type="non-terminal residue" evidence="3">
    <location>
        <position position="165"/>
    </location>
</feature>
<evidence type="ECO:0000313" key="4">
    <source>
        <dbReference type="Proteomes" id="UP001482620"/>
    </source>
</evidence>
<comment type="caution">
    <text evidence="3">The sequence shown here is derived from an EMBL/GenBank/DDBJ whole genome shotgun (WGS) entry which is preliminary data.</text>
</comment>
<evidence type="ECO:0000313" key="3">
    <source>
        <dbReference type="EMBL" id="MEQ2230545.1"/>
    </source>
</evidence>
<accession>A0ABV0TCD9</accession>
<feature type="chain" id="PRO_5045806851" description="ADGRF3/5-like N-terminal domain-containing protein" evidence="1">
    <location>
        <begin position="29"/>
        <end position="165"/>
    </location>
</feature>
<name>A0ABV0TCD9_9TELE</name>
<keyword evidence="4" id="KW-1185">Reference proteome</keyword>
<evidence type="ECO:0000256" key="1">
    <source>
        <dbReference type="SAM" id="SignalP"/>
    </source>
</evidence>
<dbReference type="EMBL" id="JAHRIQ010027674">
    <property type="protein sequence ID" value="MEQ2230545.1"/>
    <property type="molecule type" value="Genomic_DNA"/>
</dbReference>
<proteinExistence type="predicted"/>
<feature type="domain" description="ADGRF3/5-like N-terminal" evidence="2">
    <location>
        <begin position="98"/>
        <end position="154"/>
    </location>
</feature>
<dbReference type="InterPro" id="IPR057400">
    <property type="entry name" value="ADGRF3/5_N"/>
</dbReference>
<keyword evidence="1" id="KW-0732">Signal</keyword>
<organism evidence="3 4">
    <name type="scientific">Ilyodon furcidens</name>
    <name type="common">goldbreast splitfin</name>
    <dbReference type="NCBI Taxonomy" id="33524"/>
    <lineage>
        <taxon>Eukaryota</taxon>
        <taxon>Metazoa</taxon>
        <taxon>Chordata</taxon>
        <taxon>Craniata</taxon>
        <taxon>Vertebrata</taxon>
        <taxon>Euteleostomi</taxon>
        <taxon>Actinopterygii</taxon>
        <taxon>Neopterygii</taxon>
        <taxon>Teleostei</taxon>
        <taxon>Neoteleostei</taxon>
        <taxon>Acanthomorphata</taxon>
        <taxon>Ovalentaria</taxon>
        <taxon>Atherinomorphae</taxon>
        <taxon>Cyprinodontiformes</taxon>
        <taxon>Goodeidae</taxon>
        <taxon>Ilyodon</taxon>
    </lineage>
</organism>
<reference evidence="3 4" key="1">
    <citation type="submission" date="2021-06" db="EMBL/GenBank/DDBJ databases">
        <authorList>
            <person name="Palmer J.M."/>
        </authorList>
    </citation>
    <scope>NUCLEOTIDE SEQUENCE [LARGE SCALE GENOMIC DNA]</scope>
    <source>
        <strain evidence="4">if_2019</strain>
        <tissue evidence="3">Muscle</tissue>
    </source>
</reference>
<dbReference type="Proteomes" id="UP001482620">
    <property type="component" value="Unassembled WGS sequence"/>
</dbReference>
<feature type="signal peptide" evidence="1">
    <location>
        <begin position="1"/>
        <end position="28"/>
    </location>
</feature>
<protein>
    <recommendedName>
        <fullName evidence="2">ADGRF3/5-like N-terminal domain-containing protein</fullName>
    </recommendedName>
</protein>
<evidence type="ECO:0000259" key="2">
    <source>
        <dbReference type="Pfam" id="PF25387"/>
    </source>
</evidence>
<gene>
    <name evidence="3" type="ORF">ILYODFUR_030416</name>
</gene>
<dbReference type="Pfam" id="PF25387">
    <property type="entry name" value="ADGRF3_N"/>
    <property type="match status" value="1"/>
</dbReference>
<sequence length="165" mass="18495">MALPKAVRFGVLLLVLCFTLDRPGFRQSASIFFEELRDATSSMLFAREKREILTNFTEYDFQLVITFSDLESLQEILRNISFPISTNNTVEITSIETTTVCSPNITGYQCTCEQNFAWSYNNCITYGVCDAITGDKCGCIKDIPADGQFCQLNSSQIVTTPSPTY</sequence>